<dbReference type="EMBL" id="CAUYUJ010020749">
    <property type="protein sequence ID" value="CAK0900277.1"/>
    <property type="molecule type" value="Genomic_DNA"/>
</dbReference>
<dbReference type="Proteomes" id="UP001189429">
    <property type="component" value="Unassembled WGS sequence"/>
</dbReference>
<keyword evidence="4 6" id="KW-0472">Membrane</keyword>
<proteinExistence type="predicted"/>
<dbReference type="PANTHER" id="PTHR10037:SF62">
    <property type="entry name" value="SODIUM CHANNEL PROTEIN 60E"/>
    <property type="match status" value="1"/>
</dbReference>
<feature type="transmembrane region" description="Helical" evidence="6">
    <location>
        <begin position="418"/>
        <end position="437"/>
    </location>
</feature>
<accession>A0ABN9XPC7</accession>
<feature type="region of interest" description="Disordered" evidence="5">
    <location>
        <begin position="75"/>
        <end position="133"/>
    </location>
</feature>
<keyword evidence="3 6" id="KW-1133">Transmembrane helix</keyword>
<name>A0ABN9XPC7_9DINO</name>
<sequence>MTSLDAGKGAALAPLPPLRPTGLGPVRAQSSEDLAAWLREALAAERKVLADVLWERHSAMQAELECRLGARAGRARSPAEAGGPGGSGPPLPAGEARGGSEGLLLVPPAGLDTDAPPSDPAPAGPARRKTRHRSRILSVALGDEELLPGMASPSSSNLLCPPEEVLKGRQAGTQSTMVGPVRLEDCDEGGQCEEDLRWPPSSNPSGAVENAAVCPRVPPPLQERGRSKDVAGELAGVTTSGFFGGVSTSSIESLMEGSSEFLYQLVTNSKFELFFSTMILLNAVVVAFAVQFRGFDVGFELGYRWYERPAVETWPMAESFFEVCDWVFGIAFTVELVLKALGMRQYPHAYLADVWNYFDFAMVVLFYIDALGVTPVKAGVLRVTRMVRFARLVKLLRATNGFEALYLMVTAMKGSLGALASSCVILVLLQMLVAFSINQ</sequence>
<evidence type="ECO:0000256" key="2">
    <source>
        <dbReference type="ARBA" id="ARBA00022692"/>
    </source>
</evidence>
<feature type="domain" description="Ion transport" evidence="7">
    <location>
        <begin position="270"/>
        <end position="436"/>
    </location>
</feature>
<gene>
    <name evidence="8" type="ORF">PCOR1329_LOCUS77599</name>
</gene>
<reference evidence="8" key="1">
    <citation type="submission" date="2023-10" db="EMBL/GenBank/DDBJ databases">
        <authorList>
            <person name="Chen Y."/>
            <person name="Shah S."/>
            <person name="Dougan E. K."/>
            <person name="Thang M."/>
            <person name="Chan C."/>
        </authorList>
    </citation>
    <scope>NUCLEOTIDE SEQUENCE [LARGE SCALE GENOMIC DNA]</scope>
</reference>
<dbReference type="Gene3D" id="1.20.120.350">
    <property type="entry name" value="Voltage-gated potassium channels. Chain C"/>
    <property type="match status" value="1"/>
</dbReference>
<organism evidence="8 9">
    <name type="scientific">Prorocentrum cordatum</name>
    <dbReference type="NCBI Taxonomy" id="2364126"/>
    <lineage>
        <taxon>Eukaryota</taxon>
        <taxon>Sar</taxon>
        <taxon>Alveolata</taxon>
        <taxon>Dinophyceae</taxon>
        <taxon>Prorocentrales</taxon>
        <taxon>Prorocentraceae</taxon>
        <taxon>Prorocentrum</taxon>
    </lineage>
</organism>
<dbReference type="InterPro" id="IPR027359">
    <property type="entry name" value="Volt_channel_dom_sf"/>
</dbReference>
<evidence type="ECO:0000256" key="4">
    <source>
        <dbReference type="ARBA" id="ARBA00023136"/>
    </source>
</evidence>
<evidence type="ECO:0000313" key="9">
    <source>
        <dbReference type="Proteomes" id="UP001189429"/>
    </source>
</evidence>
<evidence type="ECO:0000313" key="8">
    <source>
        <dbReference type="EMBL" id="CAK0900277.1"/>
    </source>
</evidence>
<evidence type="ECO:0000259" key="7">
    <source>
        <dbReference type="Pfam" id="PF00520"/>
    </source>
</evidence>
<evidence type="ECO:0000256" key="5">
    <source>
        <dbReference type="SAM" id="MobiDB-lite"/>
    </source>
</evidence>
<evidence type="ECO:0000256" key="1">
    <source>
        <dbReference type="ARBA" id="ARBA00004141"/>
    </source>
</evidence>
<protein>
    <recommendedName>
        <fullName evidence="7">Ion transport domain-containing protein</fullName>
    </recommendedName>
</protein>
<feature type="transmembrane region" description="Helical" evidence="6">
    <location>
        <begin position="273"/>
        <end position="292"/>
    </location>
</feature>
<feature type="region of interest" description="Disordered" evidence="5">
    <location>
        <begin position="197"/>
        <end position="226"/>
    </location>
</feature>
<dbReference type="SUPFAM" id="SSF81324">
    <property type="entry name" value="Voltage-gated potassium channels"/>
    <property type="match status" value="1"/>
</dbReference>
<feature type="transmembrane region" description="Helical" evidence="6">
    <location>
        <begin position="354"/>
        <end position="374"/>
    </location>
</feature>
<dbReference type="Pfam" id="PF00520">
    <property type="entry name" value="Ion_trans"/>
    <property type="match status" value="1"/>
</dbReference>
<comment type="caution">
    <text evidence="8">The sequence shown here is derived from an EMBL/GenBank/DDBJ whole genome shotgun (WGS) entry which is preliminary data.</text>
</comment>
<feature type="non-terminal residue" evidence="8">
    <location>
        <position position="439"/>
    </location>
</feature>
<dbReference type="InterPro" id="IPR005821">
    <property type="entry name" value="Ion_trans_dom"/>
</dbReference>
<dbReference type="InterPro" id="IPR043203">
    <property type="entry name" value="VGCC_Ca_Na"/>
</dbReference>
<keyword evidence="2 6" id="KW-0812">Transmembrane</keyword>
<evidence type="ECO:0000256" key="3">
    <source>
        <dbReference type="ARBA" id="ARBA00022989"/>
    </source>
</evidence>
<comment type="subcellular location">
    <subcellularLocation>
        <location evidence="1">Membrane</location>
        <topology evidence="1">Multi-pass membrane protein</topology>
    </subcellularLocation>
</comment>
<feature type="region of interest" description="Disordered" evidence="5">
    <location>
        <begin position="1"/>
        <end position="26"/>
    </location>
</feature>
<dbReference type="PANTHER" id="PTHR10037">
    <property type="entry name" value="VOLTAGE-GATED CATION CHANNEL CALCIUM AND SODIUM"/>
    <property type="match status" value="1"/>
</dbReference>
<evidence type="ECO:0000256" key="6">
    <source>
        <dbReference type="SAM" id="Phobius"/>
    </source>
</evidence>
<feature type="compositionally biased region" description="Low complexity" evidence="5">
    <location>
        <begin position="1"/>
        <end position="13"/>
    </location>
</feature>
<keyword evidence="9" id="KW-1185">Reference proteome</keyword>